<feature type="transmembrane region" description="Helical" evidence="5">
    <location>
        <begin position="24"/>
        <end position="42"/>
    </location>
</feature>
<feature type="transmembrane region" description="Helical" evidence="5">
    <location>
        <begin position="295"/>
        <end position="314"/>
    </location>
</feature>
<dbReference type="GO" id="GO:0022857">
    <property type="term" value="F:transmembrane transporter activity"/>
    <property type="evidence" value="ECO:0007669"/>
    <property type="project" value="InterPro"/>
</dbReference>
<dbReference type="PANTHER" id="PTHR24064">
    <property type="entry name" value="SOLUTE CARRIER FAMILY 22 MEMBER"/>
    <property type="match status" value="1"/>
</dbReference>
<feature type="transmembrane region" description="Helical" evidence="5">
    <location>
        <begin position="355"/>
        <end position="373"/>
    </location>
</feature>
<keyword evidence="8" id="KW-1185">Reference proteome</keyword>
<feature type="transmembrane region" description="Helical" evidence="5">
    <location>
        <begin position="185"/>
        <end position="206"/>
    </location>
</feature>
<evidence type="ECO:0000313" key="7">
    <source>
        <dbReference type="EMBL" id="VVC86946.1"/>
    </source>
</evidence>
<name>A0A5E4PLV7_9NEOP</name>
<evidence type="ECO:0000256" key="5">
    <source>
        <dbReference type="SAM" id="Phobius"/>
    </source>
</evidence>
<dbReference type="AlphaFoldDB" id="A0A5E4PLV7"/>
<dbReference type="Gene3D" id="1.20.1250.20">
    <property type="entry name" value="MFS general substrate transporter like domains"/>
    <property type="match status" value="1"/>
</dbReference>
<feature type="transmembrane region" description="Helical" evidence="5">
    <location>
        <begin position="131"/>
        <end position="151"/>
    </location>
</feature>
<dbReference type="Pfam" id="PF07690">
    <property type="entry name" value="MFS_1"/>
    <property type="match status" value="1"/>
</dbReference>
<feature type="transmembrane region" description="Helical" evidence="5">
    <location>
        <begin position="212"/>
        <end position="231"/>
    </location>
</feature>
<comment type="subcellular location">
    <subcellularLocation>
        <location evidence="1">Membrane</location>
        <topology evidence="1">Multi-pass membrane protein</topology>
    </subcellularLocation>
</comment>
<gene>
    <name evidence="7" type="ORF">LSINAPIS_LOCUS674</name>
</gene>
<feature type="transmembrane region" description="Helical" evidence="5">
    <location>
        <begin position="379"/>
        <end position="402"/>
    </location>
</feature>
<evidence type="ECO:0000256" key="2">
    <source>
        <dbReference type="ARBA" id="ARBA00022692"/>
    </source>
</evidence>
<dbReference type="InterPro" id="IPR036259">
    <property type="entry name" value="MFS_trans_sf"/>
</dbReference>
<evidence type="ECO:0000259" key="6">
    <source>
        <dbReference type="PROSITE" id="PS50850"/>
    </source>
</evidence>
<evidence type="ECO:0000256" key="4">
    <source>
        <dbReference type="ARBA" id="ARBA00023136"/>
    </source>
</evidence>
<accession>A0A5E4PLV7</accession>
<sequence length="492" mass="55619">MTEINEKNIELDDVLDKFGLFRRYHLKAIALVFLAFVSNAAYCNNFVFTAESVQYRCADSSSYGLTCGNLTQSCGKWVYEDSNSFVAEFQLACQEWKRTLVGSAHSFGYMLGLPLVGFLSDKLGRKTTTILTGVLGGIFGILRSFSLWYWFFITMEFLEAFIGDICSPIYVLSLEMVSSKKRLPFNMLVSLGYPFGGVALGLVAWLSPNWRWTLRILYTPALLFIFYKFCLKESPRWLLSNGKKDKAIDILEEAAECNKIKLDRSMLERISFPENENASFRETLKHTLSSSKLRTRFFVCVVWWMTCTFVNYGLVINSVSLEGNRYMNFILTQLVELPGIFIITYVLIHCKRKKPLILSFLAGGMLCVVHPFIPKDLTWASTTVYMFSKLMSSFYFSITYLYTSELFPTYSRNSMHALCSSLGRTGSILAQQTPLLMIYWKGLPAIVFGSASLIAGLLTLLVPDVAQDSLPDNVSQAEALGKTKGKTALKEK</sequence>
<evidence type="ECO:0000256" key="1">
    <source>
        <dbReference type="ARBA" id="ARBA00004141"/>
    </source>
</evidence>
<keyword evidence="3 5" id="KW-1133">Transmembrane helix</keyword>
<dbReference type="InterPro" id="IPR020846">
    <property type="entry name" value="MFS_dom"/>
</dbReference>
<keyword evidence="4 5" id="KW-0472">Membrane</keyword>
<dbReference type="EMBL" id="FZQP02000049">
    <property type="protein sequence ID" value="VVC86946.1"/>
    <property type="molecule type" value="Genomic_DNA"/>
</dbReference>
<proteinExistence type="predicted"/>
<evidence type="ECO:0000313" key="8">
    <source>
        <dbReference type="Proteomes" id="UP000324832"/>
    </source>
</evidence>
<evidence type="ECO:0000256" key="3">
    <source>
        <dbReference type="ARBA" id="ARBA00022989"/>
    </source>
</evidence>
<feature type="domain" description="Major facilitator superfamily (MFS) profile" evidence="6">
    <location>
        <begin position="30"/>
        <end position="467"/>
    </location>
</feature>
<dbReference type="SUPFAM" id="SSF103473">
    <property type="entry name" value="MFS general substrate transporter"/>
    <property type="match status" value="1"/>
</dbReference>
<protein>
    <recommendedName>
        <fullName evidence="6">Major facilitator superfamily (MFS) profile domain-containing protein</fullName>
    </recommendedName>
</protein>
<feature type="transmembrane region" description="Helical" evidence="5">
    <location>
        <begin position="326"/>
        <end position="348"/>
    </location>
</feature>
<dbReference type="Proteomes" id="UP000324832">
    <property type="component" value="Unassembled WGS sequence"/>
</dbReference>
<dbReference type="PROSITE" id="PS00216">
    <property type="entry name" value="SUGAR_TRANSPORT_1"/>
    <property type="match status" value="1"/>
</dbReference>
<keyword evidence="2 5" id="KW-0812">Transmembrane</keyword>
<dbReference type="InterPro" id="IPR011701">
    <property type="entry name" value="MFS"/>
</dbReference>
<feature type="transmembrane region" description="Helical" evidence="5">
    <location>
        <begin position="442"/>
        <end position="462"/>
    </location>
</feature>
<dbReference type="GO" id="GO:0016020">
    <property type="term" value="C:membrane"/>
    <property type="evidence" value="ECO:0007669"/>
    <property type="project" value="UniProtKB-SubCell"/>
</dbReference>
<feature type="transmembrane region" description="Helical" evidence="5">
    <location>
        <begin position="100"/>
        <end position="119"/>
    </location>
</feature>
<organism evidence="7 8">
    <name type="scientific">Leptidea sinapis</name>
    <dbReference type="NCBI Taxonomy" id="189913"/>
    <lineage>
        <taxon>Eukaryota</taxon>
        <taxon>Metazoa</taxon>
        <taxon>Ecdysozoa</taxon>
        <taxon>Arthropoda</taxon>
        <taxon>Hexapoda</taxon>
        <taxon>Insecta</taxon>
        <taxon>Pterygota</taxon>
        <taxon>Neoptera</taxon>
        <taxon>Endopterygota</taxon>
        <taxon>Lepidoptera</taxon>
        <taxon>Glossata</taxon>
        <taxon>Ditrysia</taxon>
        <taxon>Papilionoidea</taxon>
        <taxon>Pieridae</taxon>
        <taxon>Dismorphiinae</taxon>
        <taxon>Leptidea</taxon>
    </lineage>
</organism>
<dbReference type="PROSITE" id="PS50850">
    <property type="entry name" value="MFS"/>
    <property type="match status" value="1"/>
</dbReference>
<reference evidence="7 8" key="1">
    <citation type="submission" date="2017-07" db="EMBL/GenBank/DDBJ databases">
        <authorList>
            <person name="Talla V."/>
            <person name="Backstrom N."/>
        </authorList>
    </citation>
    <scope>NUCLEOTIDE SEQUENCE [LARGE SCALE GENOMIC DNA]</scope>
</reference>
<dbReference type="InterPro" id="IPR005829">
    <property type="entry name" value="Sugar_transporter_CS"/>
</dbReference>